<evidence type="ECO:0000259" key="1">
    <source>
        <dbReference type="Pfam" id="PF03016"/>
    </source>
</evidence>
<evidence type="ECO:0000313" key="3">
    <source>
        <dbReference type="Proteomes" id="UP000784294"/>
    </source>
</evidence>
<organism evidence="2 3">
    <name type="scientific">Protopolystoma xenopodis</name>
    <dbReference type="NCBI Taxonomy" id="117903"/>
    <lineage>
        <taxon>Eukaryota</taxon>
        <taxon>Metazoa</taxon>
        <taxon>Spiralia</taxon>
        <taxon>Lophotrochozoa</taxon>
        <taxon>Platyhelminthes</taxon>
        <taxon>Monogenea</taxon>
        <taxon>Polyopisthocotylea</taxon>
        <taxon>Polystomatidea</taxon>
        <taxon>Polystomatidae</taxon>
        <taxon>Protopolystoma</taxon>
    </lineage>
</organism>
<keyword evidence="3" id="KW-1185">Reference proteome</keyword>
<evidence type="ECO:0000313" key="2">
    <source>
        <dbReference type="EMBL" id="VEL27118.1"/>
    </source>
</evidence>
<feature type="domain" description="Exostosin GT47" evidence="1">
    <location>
        <begin position="16"/>
        <end position="86"/>
    </location>
</feature>
<protein>
    <recommendedName>
        <fullName evidence="1">Exostosin GT47 domain-containing protein</fullName>
    </recommendedName>
</protein>
<proteinExistence type="predicted"/>
<dbReference type="AlphaFoldDB" id="A0A448X3P8"/>
<accession>A0A448X3P8</accession>
<sequence length="118" mass="13583">PAFPPISYYLAEDFTPGRNHLIFNLYAGTWPYYRENEYRLDLGDSMLAKASFSTSNMRFGFDISLPLIHPEHPETRAAAVRSMVFTNLNSNQNGEPLRRHLLLGFKTFNEAFCQLYGD</sequence>
<dbReference type="Pfam" id="PF03016">
    <property type="entry name" value="Exostosin_GT47"/>
    <property type="match status" value="1"/>
</dbReference>
<comment type="caution">
    <text evidence="2">The sequence shown here is derived from an EMBL/GenBank/DDBJ whole genome shotgun (WGS) entry which is preliminary data.</text>
</comment>
<gene>
    <name evidence="2" type="ORF">PXEA_LOCUS20558</name>
</gene>
<name>A0A448X3P8_9PLAT</name>
<dbReference type="Proteomes" id="UP000784294">
    <property type="component" value="Unassembled WGS sequence"/>
</dbReference>
<feature type="non-terminal residue" evidence="2">
    <location>
        <position position="1"/>
    </location>
</feature>
<dbReference type="EMBL" id="CAAALY010085033">
    <property type="protein sequence ID" value="VEL27118.1"/>
    <property type="molecule type" value="Genomic_DNA"/>
</dbReference>
<reference evidence="2" key="1">
    <citation type="submission" date="2018-11" db="EMBL/GenBank/DDBJ databases">
        <authorList>
            <consortium name="Pathogen Informatics"/>
        </authorList>
    </citation>
    <scope>NUCLEOTIDE SEQUENCE</scope>
</reference>
<dbReference type="OrthoDB" id="5954868at2759"/>
<dbReference type="InterPro" id="IPR040911">
    <property type="entry name" value="Exostosin_GT47"/>
</dbReference>